<dbReference type="CDD" id="cd03791">
    <property type="entry name" value="GT5_Glycogen_synthase_DULL1-like"/>
    <property type="match status" value="1"/>
</dbReference>
<keyword evidence="15" id="KW-1185">Reference proteome</keyword>
<dbReference type="PANTHER" id="PTHR45825">
    <property type="entry name" value="GRANULE-BOUND STARCH SYNTHASE 1, CHLOROPLASTIC/AMYLOPLASTIC"/>
    <property type="match status" value="1"/>
</dbReference>
<dbReference type="NCBIfam" id="TIGR02095">
    <property type="entry name" value="glgA"/>
    <property type="match status" value="1"/>
</dbReference>
<evidence type="ECO:0000313" key="14">
    <source>
        <dbReference type="EMBL" id="GGI92395.1"/>
    </source>
</evidence>
<dbReference type="InterPro" id="IPR001296">
    <property type="entry name" value="Glyco_trans_1"/>
</dbReference>
<dbReference type="InterPro" id="IPR011835">
    <property type="entry name" value="GS/SS"/>
</dbReference>
<comment type="pathway">
    <text evidence="3 11">Glycan biosynthesis; glycogen biosynthesis.</text>
</comment>
<reference evidence="15" key="1">
    <citation type="journal article" date="2019" name="Int. J. Syst. Evol. Microbiol.">
        <title>The Global Catalogue of Microorganisms (GCM) 10K type strain sequencing project: providing services to taxonomists for standard genome sequencing and annotation.</title>
        <authorList>
            <consortium name="The Broad Institute Genomics Platform"/>
            <consortium name="The Broad Institute Genome Sequencing Center for Infectious Disease"/>
            <person name="Wu L."/>
            <person name="Ma J."/>
        </authorList>
    </citation>
    <scope>NUCLEOTIDE SEQUENCE [LARGE SCALE GENOMIC DNA]</scope>
    <source>
        <strain evidence="15">JCM 11590</strain>
    </source>
</reference>
<dbReference type="NCBIfam" id="NF001901">
    <property type="entry name" value="PRK00654.1-5"/>
    <property type="match status" value="1"/>
</dbReference>
<feature type="domain" description="Glycosyl transferase family 1" evidence="12">
    <location>
        <begin position="325"/>
        <end position="469"/>
    </location>
</feature>
<evidence type="ECO:0000256" key="11">
    <source>
        <dbReference type="HAMAP-Rule" id="MF_00484"/>
    </source>
</evidence>
<evidence type="ECO:0000256" key="7">
    <source>
        <dbReference type="ARBA" id="ARBA00022676"/>
    </source>
</evidence>
<organism evidence="14 15">
    <name type="scientific">Halopseudomonas pertucinogena</name>
    <dbReference type="NCBI Taxonomy" id="86175"/>
    <lineage>
        <taxon>Bacteria</taxon>
        <taxon>Pseudomonadati</taxon>
        <taxon>Pseudomonadota</taxon>
        <taxon>Gammaproteobacteria</taxon>
        <taxon>Pseudomonadales</taxon>
        <taxon>Pseudomonadaceae</taxon>
        <taxon>Halopseudomonas</taxon>
    </lineage>
</organism>
<sequence>MGNAAAVLPGESFKRIKTQSQPQLHVQAMPSPPGNTAHDILFVTPEITDLVKVGGLGDVSAALPRALGKHHRVRVLIPGYRQVIRSGLPIRVVGKLPGLGAIPPCLIGEMTLPDQLTVYVVLCQQLYDREGNPYGDAQGQDWPDNHIRFARLSLAAARIAAGQGVRNWQPDLVHANDWTTGLTPAYMEWSGERTPCVFTIHNLAYQGLCSADCRVELGLPEEALTQDGMEYYGDLSFLKAGINYATQVTTVSQTYAHEITSPAFGCGLEGLLRQKARERRLSGHVNGIDDSWQPRTDPRLVEGFAPNQWEGKRANTRYVERRFGFAEEDAPLFAVVSRLVHQKGIDLTIAVADEIVAAGGRIAIIGQGERALERQVEELARRHPGRIGVNLQFCETEARRIIAGSDFLLMPSRYEPCGLSQIYAQCYASLPIARRTGGLADTIEDGVSGFLFREPTADSYLQAIRRALNVHRRPLLLNAMRCKAMAAPLYWQQSVKPYDRLYRRLIDSHTDAIAAHGRRALACAN</sequence>
<name>A0ABQ2CKC3_9GAMM</name>
<evidence type="ECO:0000259" key="12">
    <source>
        <dbReference type="Pfam" id="PF00534"/>
    </source>
</evidence>
<gene>
    <name evidence="11 14" type="primary">glgA</name>
    <name evidence="14" type="ORF">GCM10009083_06170</name>
</gene>
<dbReference type="HAMAP" id="MF_00484">
    <property type="entry name" value="Glycogen_synth"/>
    <property type="match status" value="1"/>
</dbReference>
<evidence type="ECO:0000313" key="15">
    <source>
        <dbReference type="Proteomes" id="UP000633263"/>
    </source>
</evidence>
<dbReference type="InterPro" id="IPR013534">
    <property type="entry name" value="Starch_synth_cat_dom"/>
</dbReference>
<evidence type="ECO:0000256" key="6">
    <source>
        <dbReference type="ARBA" id="ARBA00019935"/>
    </source>
</evidence>
<dbReference type="Pfam" id="PF00534">
    <property type="entry name" value="Glycos_transf_1"/>
    <property type="match status" value="1"/>
</dbReference>
<evidence type="ECO:0000256" key="10">
    <source>
        <dbReference type="ARBA" id="ARBA00031722"/>
    </source>
</evidence>
<dbReference type="SUPFAM" id="SSF53756">
    <property type="entry name" value="UDP-Glycosyltransferase/glycogen phosphorylase"/>
    <property type="match status" value="1"/>
</dbReference>
<dbReference type="Gene3D" id="3.40.50.2000">
    <property type="entry name" value="Glycogen Phosphorylase B"/>
    <property type="match status" value="2"/>
</dbReference>
<evidence type="ECO:0000256" key="5">
    <source>
        <dbReference type="ARBA" id="ARBA00012588"/>
    </source>
</evidence>
<evidence type="ECO:0000256" key="3">
    <source>
        <dbReference type="ARBA" id="ARBA00004964"/>
    </source>
</evidence>
<evidence type="ECO:0000256" key="8">
    <source>
        <dbReference type="ARBA" id="ARBA00022679"/>
    </source>
</evidence>
<keyword evidence="7 11" id="KW-0328">Glycosyltransferase</keyword>
<comment type="function">
    <text evidence="2 11">Synthesizes alpha-1,4-glucan chains using ADP-glucose.</text>
</comment>
<dbReference type="EC" id="2.4.1.21" evidence="5 11"/>
<feature type="binding site" evidence="11">
    <location>
        <position position="52"/>
    </location>
    <ligand>
        <name>ADP-alpha-D-glucose</name>
        <dbReference type="ChEBI" id="CHEBI:57498"/>
    </ligand>
</feature>
<evidence type="ECO:0000256" key="2">
    <source>
        <dbReference type="ARBA" id="ARBA00002764"/>
    </source>
</evidence>
<dbReference type="EMBL" id="BMNN01000001">
    <property type="protein sequence ID" value="GGI92395.1"/>
    <property type="molecule type" value="Genomic_DNA"/>
</dbReference>
<protein>
    <recommendedName>
        <fullName evidence="6 11">Glycogen synthase</fullName>
        <ecNumber evidence="5 11">2.4.1.21</ecNumber>
    </recommendedName>
    <alternativeName>
        <fullName evidence="10 11">Starch [bacterial glycogen] synthase</fullName>
    </alternativeName>
</protein>
<comment type="caution">
    <text evidence="14">The sequence shown here is derived from an EMBL/GenBank/DDBJ whole genome shotgun (WGS) entry which is preliminary data.</text>
</comment>
<keyword evidence="9 11" id="KW-0320">Glycogen biosynthesis</keyword>
<comment type="catalytic activity">
    <reaction evidence="1 11">
        <text>[(1-&gt;4)-alpha-D-glucosyl](n) + ADP-alpha-D-glucose = [(1-&gt;4)-alpha-D-glucosyl](n+1) + ADP + H(+)</text>
        <dbReference type="Rhea" id="RHEA:18189"/>
        <dbReference type="Rhea" id="RHEA-COMP:9584"/>
        <dbReference type="Rhea" id="RHEA-COMP:9587"/>
        <dbReference type="ChEBI" id="CHEBI:15378"/>
        <dbReference type="ChEBI" id="CHEBI:15444"/>
        <dbReference type="ChEBI" id="CHEBI:57498"/>
        <dbReference type="ChEBI" id="CHEBI:456216"/>
        <dbReference type="EC" id="2.4.1.21"/>
    </reaction>
</comment>
<comment type="similarity">
    <text evidence="4 11">Belongs to the glycosyltransferase 1 family. Bacterial/plant glycogen synthase subfamily.</text>
</comment>
<keyword evidence="8 11" id="KW-0808">Transferase</keyword>
<dbReference type="Pfam" id="PF08323">
    <property type="entry name" value="Glyco_transf_5"/>
    <property type="match status" value="1"/>
</dbReference>
<feature type="domain" description="Starch synthase catalytic" evidence="13">
    <location>
        <begin position="40"/>
        <end position="274"/>
    </location>
</feature>
<proteinExistence type="inferred from homology"/>
<evidence type="ECO:0000259" key="13">
    <source>
        <dbReference type="Pfam" id="PF08323"/>
    </source>
</evidence>
<dbReference type="PANTHER" id="PTHR45825:SF8">
    <property type="entry name" value="GLYCOGEN SYNTHASE"/>
    <property type="match status" value="1"/>
</dbReference>
<dbReference type="NCBIfam" id="NF001899">
    <property type="entry name" value="PRK00654.1-2"/>
    <property type="match status" value="1"/>
</dbReference>
<evidence type="ECO:0000256" key="1">
    <source>
        <dbReference type="ARBA" id="ARBA00001478"/>
    </source>
</evidence>
<evidence type="ECO:0000256" key="9">
    <source>
        <dbReference type="ARBA" id="ARBA00023056"/>
    </source>
</evidence>
<dbReference type="Proteomes" id="UP000633263">
    <property type="component" value="Unassembled WGS sequence"/>
</dbReference>
<evidence type="ECO:0000256" key="4">
    <source>
        <dbReference type="ARBA" id="ARBA00010281"/>
    </source>
</evidence>
<accession>A0ABQ2CKC3</accession>